<dbReference type="Proteomes" id="UP001144612">
    <property type="component" value="Unassembled WGS sequence"/>
</dbReference>
<keyword evidence="1" id="KW-0472">Membrane</keyword>
<comment type="caution">
    <text evidence="2">The sequence shown here is derived from an EMBL/GenBank/DDBJ whole genome shotgun (WGS) entry which is preliminary data.</text>
</comment>
<keyword evidence="1" id="KW-1133">Transmembrane helix</keyword>
<accession>A0ABT4DGZ3</accession>
<evidence type="ECO:0000313" key="2">
    <source>
        <dbReference type="EMBL" id="MCY6960471.1"/>
    </source>
</evidence>
<protein>
    <recommendedName>
        <fullName evidence="4">Lipoprotein</fullName>
    </recommendedName>
</protein>
<organism evidence="2 3">
    <name type="scientific">Clostridium brassicae</name>
    <dbReference type="NCBI Taxonomy" id="2999072"/>
    <lineage>
        <taxon>Bacteria</taxon>
        <taxon>Bacillati</taxon>
        <taxon>Bacillota</taxon>
        <taxon>Clostridia</taxon>
        <taxon>Eubacteriales</taxon>
        <taxon>Clostridiaceae</taxon>
        <taxon>Clostridium</taxon>
    </lineage>
</organism>
<feature type="transmembrane region" description="Helical" evidence="1">
    <location>
        <begin position="9"/>
        <end position="29"/>
    </location>
</feature>
<evidence type="ECO:0000256" key="1">
    <source>
        <dbReference type="SAM" id="Phobius"/>
    </source>
</evidence>
<gene>
    <name evidence="2" type="ORF">OW729_17875</name>
</gene>
<dbReference type="EMBL" id="JAPQFJ010000030">
    <property type="protein sequence ID" value="MCY6960471.1"/>
    <property type="molecule type" value="Genomic_DNA"/>
</dbReference>
<evidence type="ECO:0000313" key="3">
    <source>
        <dbReference type="Proteomes" id="UP001144612"/>
    </source>
</evidence>
<reference evidence="2" key="1">
    <citation type="submission" date="2022-12" db="EMBL/GenBank/DDBJ databases">
        <title>Clostridium sp. nov., isolated from industrial wastewater.</title>
        <authorList>
            <person name="Jiayan W."/>
        </authorList>
    </citation>
    <scope>NUCLEOTIDE SEQUENCE</scope>
    <source>
        <strain evidence="2">ZC22-4</strain>
    </source>
</reference>
<proteinExistence type="predicted"/>
<name>A0ABT4DGZ3_9CLOT</name>
<sequence>MYRSKRKGFIMIFTLLNLMLIISCLFYMLNIESIKASRVKDCIKYELGENEYEKHREYLLSRLKNYIMNNLSEINDEDLHNLFMGKENEVIKYEKSYVKYDKEKKIIILFIYQDSYRTYKKEYYEIELNKGDKKQVAFKYIKTN</sequence>
<keyword evidence="3" id="KW-1185">Reference proteome</keyword>
<keyword evidence="1" id="KW-0812">Transmembrane</keyword>
<evidence type="ECO:0008006" key="4">
    <source>
        <dbReference type="Google" id="ProtNLM"/>
    </source>
</evidence>
<dbReference type="PROSITE" id="PS51257">
    <property type="entry name" value="PROKAR_LIPOPROTEIN"/>
    <property type="match status" value="1"/>
</dbReference>